<name>A0AAI8VK50_9PEZI</name>
<accession>A0AAI8VK50</accession>
<gene>
    <name evidence="1" type="ORF">KHLLAP_LOCUS6912</name>
</gene>
<dbReference type="Gene3D" id="3.40.220.10">
    <property type="entry name" value="Leucine Aminopeptidase, subunit E, domain 1"/>
    <property type="match status" value="1"/>
</dbReference>
<dbReference type="EMBL" id="CAUWAG010000008">
    <property type="protein sequence ID" value="CAJ2506444.1"/>
    <property type="molecule type" value="Genomic_DNA"/>
</dbReference>
<sequence>MASPVATNTTMPTPTTTRPFALVHTTSMPLRSLPGNTFFVHATNCLGEWGSGITAQLKAIFPAAFTNYHTYCDSLKQTSETRYATREDIVGRCLIIPPQESDVAAGAPRVHIVCLFTSYGYGRASAAQG</sequence>
<dbReference type="Proteomes" id="UP001295740">
    <property type="component" value="Unassembled WGS sequence"/>
</dbReference>
<dbReference type="AlphaFoldDB" id="A0AAI8VK50"/>
<proteinExistence type="predicted"/>
<comment type="caution">
    <text evidence="1">The sequence shown here is derived from an EMBL/GenBank/DDBJ whole genome shotgun (WGS) entry which is preliminary data.</text>
</comment>
<evidence type="ECO:0000313" key="1">
    <source>
        <dbReference type="EMBL" id="CAJ2506444.1"/>
    </source>
</evidence>
<organism evidence="1 2">
    <name type="scientific">Anthostomella pinea</name>
    <dbReference type="NCBI Taxonomy" id="933095"/>
    <lineage>
        <taxon>Eukaryota</taxon>
        <taxon>Fungi</taxon>
        <taxon>Dikarya</taxon>
        <taxon>Ascomycota</taxon>
        <taxon>Pezizomycotina</taxon>
        <taxon>Sordariomycetes</taxon>
        <taxon>Xylariomycetidae</taxon>
        <taxon>Xylariales</taxon>
        <taxon>Xylariaceae</taxon>
        <taxon>Anthostomella</taxon>
    </lineage>
</organism>
<dbReference type="SUPFAM" id="SSF52949">
    <property type="entry name" value="Macro domain-like"/>
    <property type="match status" value="1"/>
</dbReference>
<dbReference type="InterPro" id="IPR043472">
    <property type="entry name" value="Macro_dom-like"/>
</dbReference>
<keyword evidence="2" id="KW-1185">Reference proteome</keyword>
<protein>
    <submittedName>
        <fullName evidence="1">Uu.00g005740.m01.CDS01</fullName>
    </submittedName>
</protein>
<reference evidence="1" key="1">
    <citation type="submission" date="2023-10" db="EMBL/GenBank/DDBJ databases">
        <authorList>
            <person name="Hackl T."/>
        </authorList>
    </citation>
    <scope>NUCLEOTIDE SEQUENCE</scope>
</reference>
<evidence type="ECO:0000313" key="2">
    <source>
        <dbReference type="Proteomes" id="UP001295740"/>
    </source>
</evidence>